<accession>A0A3R7PNU8</accession>
<dbReference type="OrthoDB" id="6370428at2759"/>
<organism evidence="3 4">
    <name type="scientific">Penaeus vannamei</name>
    <name type="common">Whiteleg shrimp</name>
    <name type="synonym">Litopenaeus vannamei</name>
    <dbReference type="NCBI Taxonomy" id="6689"/>
    <lineage>
        <taxon>Eukaryota</taxon>
        <taxon>Metazoa</taxon>
        <taxon>Ecdysozoa</taxon>
        <taxon>Arthropoda</taxon>
        <taxon>Crustacea</taxon>
        <taxon>Multicrustacea</taxon>
        <taxon>Malacostraca</taxon>
        <taxon>Eumalacostraca</taxon>
        <taxon>Eucarida</taxon>
        <taxon>Decapoda</taxon>
        <taxon>Dendrobranchiata</taxon>
        <taxon>Penaeoidea</taxon>
        <taxon>Penaeidae</taxon>
        <taxon>Penaeus</taxon>
    </lineage>
</organism>
<dbReference type="Proteomes" id="UP000283509">
    <property type="component" value="Unassembled WGS sequence"/>
</dbReference>
<dbReference type="InterPro" id="IPR046347">
    <property type="entry name" value="bZIP_sf"/>
</dbReference>
<dbReference type="EMBL" id="QCYY01001453">
    <property type="protein sequence ID" value="ROT77974.1"/>
    <property type="molecule type" value="Genomic_DNA"/>
</dbReference>
<name>A0A3R7PNU8_PENVA</name>
<evidence type="ECO:0000256" key="2">
    <source>
        <dbReference type="SAM" id="MobiDB-lite"/>
    </source>
</evidence>
<dbReference type="Gene3D" id="1.20.5.170">
    <property type="match status" value="1"/>
</dbReference>
<evidence type="ECO:0008006" key="5">
    <source>
        <dbReference type="Google" id="ProtNLM"/>
    </source>
</evidence>
<dbReference type="CDD" id="cd14686">
    <property type="entry name" value="bZIP"/>
    <property type="match status" value="1"/>
</dbReference>
<keyword evidence="1" id="KW-0175">Coiled coil</keyword>
<reference evidence="3 4" key="1">
    <citation type="submission" date="2018-04" db="EMBL/GenBank/DDBJ databases">
        <authorList>
            <person name="Zhang X."/>
            <person name="Yuan J."/>
            <person name="Li F."/>
            <person name="Xiang J."/>
        </authorList>
    </citation>
    <scope>NUCLEOTIDE SEQUENCE [LARGE SCALE GENOMIC DNA]</scope>
    <source>
        <tissue evidence="3">Muscle</tissue>
    </source>
</reference>
<dbReference type="GO" id="GO:0003700">
    <property type="term" value="F:DNA-binding transcription factor activity"/>
    <property type="evidence" value="ECO:0007669"/>
    <property type="project" value="InterPro"/>
</dbReference>
<gene>
    <name evidence="3" type="ORF">C7M84_003348</name>
</gene>
<feature type="coiled-coil region" evidence="1">
    <location>
        <begin position="281"/>
        <end position="315"/>
    </location>
</feature>
<feature type="region of interest" description="Disordered" evidence="2">
    <location>
        <begin position="231"/>
        <end position="252"/>
    </location>
</feature>
<evidence type="ECO:0000256" key="1">
    <source>
        <dbReference type="SAM" id="Coils"/>
    </source>
</evidence>
<comment type="caution">
    <text evidence="3">The sequence shown here is derived from an EMBL/GenBank/DDBJ whole genome shotgun (WGS) entry which is preliminary data.</text>
</comment>
<reference evidence="3 4" key="2">
    <citation type="submission" date="2019-01" db="EMBL/GenBank/DDBJ databases">
        <title>The decoding of complex shrimp genome reveals the adaptation for benthos swimmer, frequently molting mechanism and breeding impact on genome.</title>
        <authorList>
            <person name="Sun Y."/>
            <person name="Gao Y."/>
            <person name="Yu Y."/>
        </authorList>
    </citation>
    <scope>NUCLEOTIDE SEQUENCE [LARGE SCALE GENOMIC DNA]</scope>
    <source>
        <tissue evidence="3">Muscle</tissue>
    </source>
</reference>
<keyword evidence="4" id="KW-1185">Reference proteome</keyword>
<dbReference type="SUPFAM" id="SSF57959">
    <property type="entry name" value="Leucine zipper domain"/>
    <property type="match status" value="1"/>
</dbReference>
<evidence type="ECO:0000313" key="4">
    <source>
        <dbReference type="Proteomes" id="UP000283509"/>
    </source>
</evidence>
<evidence type="ECO:0000313" key="3">
    <source>
        <dbReference type="EMBL" id="ROT77974.1"/>
    </source>
</evidence>
<sequence>MQHITLERSDTSTLQEYVTSILPDSFRPNFGEDLDLQRPLDLGQEPPCLWPDETDGDFNLRSRVEANHNPDDLLWSAAGLDLGSRAEASHNVNGDMWSTSDGNFGSGTEANYNADDLWSASKGDFNLEANYNSNGHSWSPANSGFNLRCDTDRGGPIPWVDGALAEPTCSRKPERNSHSFGENTSAATNNCEIYNQSLFGFGDEEPQLDQGLQLTDGPLLLDSGDPCNSRRTAEFADAPSPPPAAGRKGYRHRHARKYLNDEVLQKERNRELNNEASTLYRKRKKETASKSEDHLRHLQQENDHLCNKLQLLTVQSDWCHDVYVKYNDYFAPSLDGTLLP</sequence>
<proteinExistence type="predicted"/>
<protein>
    <recommendedName>
        <fullName evidence="5">BZIP domain-containing protein</fullName>
    </recommendedName>
</protein>
<dbReference type="AlphaFoldDB" id="A0A3R7PNU8"/>